<dbReference type="CDD" id="cd05233">
    <property type="entry name" value="SDR_c"/>
    <property type="match status" value="1"/>
</dbReference>
<name>A0A9P9WU87_9PEZI</name>
<proteinExistence type="inferred from homology"/>
<reference evidence="3" key="1">
    <citation type="submission" date="2021-03" db="EMBL/GenBank/DDBJ databases">
        <title>Revisited historic fungal species revealed as producer of novel bioactive compounds through whole genome sequencing and comparative genomics.</title>
        <authorList>
            <person name="Vignolle G.A."/>
            <person name="Hochenegger N."/>
            <person name="Mach R.L."/>
            <person name="Mach-Aigner A.R."/>
            <person name="Javad Rahimi M."/>
            <person name="Salim K.A."/>
            <person name="Chan C.M."/>
            <person name="Lim L.B.L."/>
            <person name="Cai F."/>
            <person name="Druzhinina I.S."/>
            <person name="U'Ren J.M."/>
            <person name="Derntl C."/>
        </authorList>
    </citation>
    <scope>NUCLEOTIDE SEQUENCE</scope>
    <source>
        <strain evidence="3">TUCIM 5799</strain>
    </source>
</reference>
<evidence type="ECO:0000313" key="4">
    <source>
        <dbReference type="Proteomes" id="UP000829685"/>
    </source>
</evidence>
<keyword evidence="4" id="KW-1185">Reference proteome</keyword>
<dbReference type="InterPro" id="IPR036291">
    <property type="entry name" value="NAD(P)-bd_dom_sf"/>
</dbReference>
<evidence type="ECO:0000313" key="3">
    <source>
        <dbReference type="EMBL" id="KAI1879050.1"/>
    </source>
</evidence>
<dbReference type="AlphaFoldDB" id="A0A9P9WU87"/>
<dbReference type="GO" id="GO:0016616">
    <property type="term" value="F:oxidoreductase activity, acting on the CH-OH group of donors, NAD or NADP as acceptor"/>
    <property type="evidence" value="ECO:0007669"/>
    <property type="project" value="UniProtKB-ARBA"/>
</dbReference>
<dbReference type="Proteomes" id="UP000829685">
    <property type="component" value="Unassembled WGS sequence"/>
</dbReference>
<comment type="similarity">
    <text evidence="1">Belongs to the short-chain dehydrogenases/reductases (SDR) family.</text>
</comment>
<comment type="caution">
    <text evidence="3">The sequence shown here is derived from an EMBL/GenBank/DDBJ whole genome shotgun (WGS) entry which is preliminary data.</text>
</comment>
<dbReference type="PANTHER" id="PTHR43008">
    <property type="entry name" value="BENZIL REDUCTASE"/>
    <property type="match status" value="1"/>
</dbReference>
<evidence type="ECO:0000256" key="1">
    <source>
        <dbReference type="ARBA" id="ARBA00006484"/>
    </source>
</evidence>
<dbReference type="PANTHER" id="PTHR43008:SF4">
    <property type="entry name" value="CHAIN DEHYDROGENASE, PUTATIVE (AFU_ORTHOLOGUE AFUA_4G08710)-RELATED"/>
    <property type="match status" value="1"/>
</dbReference>
<dbReference type="PRINTS" id="PR00081">
    <property type="entry name" value="GDHRDH"/>
</dbReference>
<keyword evidence="2" id="KW-0560">Oxidoreductase</keyword>
<dbReference type="GO" id="GO:0050664">
    <property type="term" value="F:oxidoreductase activity, acting on NAD(P)H, oxygen as acceptor"/>
    <property type="evidence" value="ECO:0007669"/>
    <property type="project" value="TreeGrafter"/>
</dbReference>
<organism evidence="3 4">
    <name type="scientific">Neoarthrinium moseri</name>
    <dbReference type="NCBI Taxonomy" id="1658444"/>
    <lineage>
        <taxon>Eukaryota</taxon>
        <taxon>Fungi</taxon>
        <taxon>Dikarya</taxon>
        <taxon>Ascomycota</taxon>
        <taxon>Pezizomycotina</taxon>
        <taxon>Sordariomycetes</taxon>
        <taxon>Xylariomycetidae</taxon>
        <taxon>Amphisphaeriales</taxon>
        <taxon>Apiosporaceae</taxon>
        <taxon>Neoarthrinium</taxon>
    </lineage>
</organism>
<evidence type="ECO:0000256" key="2">
    <source>
        <dbReference type="ARBA" id="ARBA00023002"/>
    </source>
</evidence>
<dbReference type="InterPro" id="IPR002347">
    <property type="entry name" value="SDR_fam"/>
</dbReference>
<dbReference type="SUPFAM" id="SSF51735">
    <property type="entry name" value="NAD(P)-binding Rossmann-fold domains"/>
    <property type="match status" value="1"/>
</dbReference>
<gene>
    <name evidence="3" type="ORF">JX265_003227</name>
</gene>
<dbReference type="OrthoDB" id="1933717at2759"/>
<accession>A0A9P9WU87</accession>
<sequence>MSRTEKNLVMTKHAIEAEFPETEVLAVVADITSMEQVDEGFNKINQAFGKIHVFVSNAGFLPVPRPVLGSDFDVQDWWTTFSTNVLGVLYSVKAFARFAAERACLLHISSCLSNIPPLEVGQSAYTASKAAANKLFDYMALENPALHIVSVHPGLVESGMSRKSGHGGLDKVELPGHFCVWLHSREAEFLRGKFVWVNWDVDELKARKEEIINTDLLDTKLGGLSFVGWKGVDI</sequence>
<dbReference type="EMBL" id="JAFIMR010000005">
    <property type="protein sequence ID" value="KAI1879050.1"/>
    <property type="molecule type" value="Genomic_DNA"/>
</dbReference>
<dbReference type="Gene3D" id="3.40.50.720">
    <property type="entry name" value="NAD(P)-binding Rossmann-like Domain"/>
    <property type="match status" value="1"/>
</dbReference>
<protein>
    <submittedName>
        <fullName evidence="3">Uncharacterized protein</fullName>
    </submittedName>
</protein>
<dbReference type="Pfam" id="PF00106">
    <property type="entry name" value="adh_short"/>
    <property type="match status" value="1"/>
</dbReference>